<dbReference type="Gene3D" id="1.10.10.470">
    <property type="entry name" value="Maltooligosyl trehalose synthase, domain 4"/>
    <property type="match status" value="1"/>
</dbReference>
<reference evidence="2 3" key="1">
    <citation type="submission" date="2017-01" db="EMBL/GenBank/DDBJ databases">
        <authorList>
            <person name="Mah S.A."/>
            <person name="Swanson W.J."/>
            <person name="Moy G.W."/>
            <person name="Vacquier V.D."/>
        </authorList>
    </citation>
    <scope>NUCLEOTIDE SEQUENCE [LARGE SCALE GENOMIC DNA]</scope>
    <source>
        <strain evidence="2 3">DSM 21219</strain>
    </source>
</reference>
<proteinExistence type="predicted"/>
<name>A0A1R3X7D0_9RHOB</name>
<dbReference type="Gene3D" id="3.20.20.80">
    <property type="entry name" value="Glycosidases"/>
    <property type="match status" value="1"/>
</dbReference>
<dbReference type="SUPFAM" id="SSF51445">
    <property type="entry name" value="(Trans)glycosidases"/>
    <property type="match status" value="1"/>
</dbReference>
<evidence type="ECO:0000259" key="1">
    <source>
        <dbReference type="SMART" id="SM00642"/>
    </source>
</evidence>
<dbReference type="NCBIfam" id="TIGR02401">
    <property type="entry name" value="trehalose_TreY"/>
    <property type="match status" value="1"/>
</dbReference>
<dbReference type="Pfam" id="PF00128">
    <property type="entry name" value="Alpha-amylase"/>
    <property type="match status" value="1"/>
</dbReference>
<dbReference type="InterPro" id="IPR012767">
    <property type="entry name" value="Trehalose_TreY"/>
</dbReference>
<dbReference type="OrthoDB" id="9761577at2"/>
<organism evidence="2 3">
    <name type="scientific">Pontibaca methylaminivorans</name>
    <dbReference type="NCBI Taxonomy" id="515897"/>
    <lineage>
        <taxon>Bacteria</taxon>
        <taxon>Pseudomonadati</taxon>
        <taxon>Pseudomonadota</taxon>
        <taxon>Alphaproteobacteria</taxon>
        <taxon>Rhodobacterales</taxon>
        <taxon>Roseobacteraceae</taxon>
        <taxon>Pontibaca</taxon>
    </lineage>
</organism>
<accession>A0A1R3X7D0</accession>
<dbReference type="SMART" id="SM00642">
    <property type="entry name" value="Aamy"/>
    <property type="match status" value="1"/>
</dbReference>
<dbReference type="Proteomes" id="UP000192455">
    <property type="component" value="Unassembled WGS sequence"/>
</dbReference>
<evidence type="ECO:0000313" key="2">
    <source>
        <dbReference type="EMBL" id="SIT86658.1"/>
    </source>
</evidence>
<dbReference type="GO" id="GO:0005992">
    <property type="term" value="P:trehalose biosynthetic process"/>
    <property type="evidence" value="ECO:0007669"/>
    <property type="project" value="TreeGrafter"/>
</dbReference>
<dbReference type="GO" id="GO:0047470">
    <property type="term" value="F:(1,4)-alpha-D-glucan 1-alpha-D-glucosylmutase activity"/>
    <property type="evidence" value="ECO:0007669"/>
    <property type="project" value="TreeGrafter"/>
</dbReference>
<dbReference type="InterPro" id="IPR006047">
    <property type="entry name" value="GH13_cat_dom"/>
</dbReference>
<dbReference type="CDD" id="cd11336">
    <property type="entry name" value="AmyAc_MTSase"/>
    <property type="match status" value="1"/>
</dbReference>
<dbReference type="GO" id="GO:0030980">
    <property type="term" value="P:alpha-glucan catabolic process"/>
    <property type="evidence" value="ECO:0007669"/>
    <property type="project" value="TreeGrafter"/>
</dbReference>
<protein>
    <submittedName>
        <fullName evidence="2">Maltooligosyl trehalose synthase</fullName>
    </submittedName>
</protein>
<evidence type="ECO:0000313" key="3">
    <source>
        <dbReference type="Proteomes" id="UP000192455"/>
    </source>
</evidence>
<dbReference type="EMBL" id="FTPS01000002">
    <property type="protein sequence ID" value="SIT86658.1"/>
    <property type="molecule type" value="Genomic_DNA"/>
</dbReference>
<dbReference type="RefSeq" id="WP_076650241.1">
    <property type="nucleotide sequence ID" value="NZ_FTPS01000002.1"/>
</dbReference>
<dbReference type="Gene3D" id="1.10.150.200">
    <property type="entry name" value="Maltooligosyl trehalose synthase, domain 3"/>
    <property type="match status" value="1"/>
</dbReference>
<dbReference type="PANTHER" id="PTHR10357">
    <property type="entry name" value="ALPHA-AMYLASE FAMILY MEMBER"/>
    <property type="match status" value="1"/>
</dbReference>
<dbReference type="PANTHER" id="PTHR10357:SF216">
    <property type="entry name" value="MALTOOLIGOSYL TREHALOSE SYNTHASE-RELATED"/>
    <property type="match status" value="1"/>
</dbReference>
<keyword evidence="3" id="KW-1185">Reference proteome</keyword>
<feature type="domain" description="Glycosyl hydrolase family 13 catalytic" evidence="1">
    <location>
        <begin position="2"/>
        <end position="696"/>
    </location>
</feature>
<dbReference type="InterPro" id="IPR013797">
    <property type="entry name" value="Maltooligo_trehalose_synth_4"/>
</dbReference>
<dbReference type="STRING" id="515897.SAMN05421849_2359"/>
<dbReference type="AlphaFoldDB" id="A0A1R3X7D0"/>
<dbReference type="Gene3D" id="3.30.1590.10">
    <property type="entry name" value="Maltooligosyl trehalose synthase, domain 2"/>
    <property type="match status" value="1"/>
</dbReference>
<dbReference type="InterPro" id="IPR017853">
    <property type="entry name" value="GH"/>
</dbReference>
<gene>
    <name evidence="2" type="ORF">SAMN05421849_2359</name>
</gene>
<sequence length="778" mass="84723">MPGLPSSCYRLQLRNGVDFDVAAGLLPYLRRLGISHLYLSPVFAAVSGSTHGYDVIDPTRIEEDLGGWHGFTRLAGAARNEGLGIVLDIVPNHMAFSPENPWLRDVLRHGRDSRWWSYFDLHPDQSLALPMLEAPFGELLAEGAFSVAFDPDGPVLVHGPLRLPLAPGSLPATPPETTDAAIIARLHEAQIWRLCHWRTEAAAISHRRFFNITGLIGLRVEDEAVFRGTHSLIFDMVDQGLVAGLRMDHVDGLADPCAYLQRLHERLPGTPLWVEKILASGESLPGWPVCGTTGYVLARDVAQVLTGANGVAGMDALYRRATGRQADFLTVMRQAKREVLETSLAAELWQLQALLSPLAQADAVAREYGPESWRQALIALIAHFDRYRSYLDDAPPRPADVAALEAAAELAARGWPDRRPVDFLLACLLSGTAQARPLRLRFQQVAGAVMAKGQEDTAFYRYNRLLSANEVGADPGQPAIDPAEFHRRMARRMEEMPRGLSLTSSHDTKRSEDARMRIAALSHHPEAMEALIGQAAGIEGAALVDPNLRWYLLQSLWALHPAGGDLAARLRDHAVKAMREAGEGTGWENPAPEFEAAGTRFAAALAARFATLPAATEPAARMARRLSLLQLALKLTLPGIPDIYQGCEVASHALTDPDNRRPVNFPALQHALDSGAGLSWLDRNKLSLLRVMLPLRRRHGALFDQGRYVALDAPSGCLVFRREGAPGRIRLAAAITCDLPAELAAPRAGEARIWPDGTAPVGEGAAMLAIFATDGIQP</sequence>